<feature type="compositionally biased region" description="Polar residues" evidence="1">
    <location>
        <begin position="182"/>
        <end position="196"/>
    </location>
</feature>
<name>M3ARU6_PSEFD</name>
<dbReference type="AlphaFoldDB" id="M3ARU6"/>
<evidence type="ECO:0000313" key="2">
    <source>
        <dbReference type="EMBL" id="EME80177.1"/>
    </source>
</evidence>
<feature type="compositionally biased region" description="Basic and acidic residues" evidence="1">
    <location>
        <begin position="1"/>
        <end position="18"/>
    </location>
</feature>
<organism evidence="2 3">
    <name type="scientific">Pseudocercospora fijiensis (strain CIRAD86)</name>
    <name type="common">Black leaf streak disease fungus</name>
    <name type="synonym">Mycosphaerella fijiensis</name>
    <dbReference type="NCBI Taxonomy" id="383855"/>
    <lineage>
        <taxon>Eukaryota</taxon>
        <taxon>Fungi</taxon>
        <taxon>Dikarya</taxon>
        <taxon>Ascomycota</taxon>
        <taxon>Pezizomycotina</taxon>
        <taxon>Dothideomycetes</taxon>
        <taxon>Dothideomycetidae</taxon>
        <taxon>Mycosphaerellales</taxon>
        <taxon>Mycosphaerellaceae</taxon>
        <taxon>Pseudocercospora</taxon>
    </lineage>
</organism>
<gene>
    <name evidence="2" type="ORF">MYCFIDRAFT_86800</name>
</gene>
<dbReference type="EMBL" id="KB446561">
    <property type="protein sequence ID" value="EME80177.1"/>
    <property type="molecule type" value="Genomic_DNA"/>
</dbReference>
<dbReference type="Proteomes" id="UP000016932">
    <property type="component" value="Unassembled WGS sequence"/>
</dbReference>
<feature type="compositionally biased region" description="Basic residues" evidence="1">
    <location>
        <begin position="19"/>
        <end position="31"/>
    </location>
</feature>
<dbReference type="GeneID" id="19342490"/>
<dbReference type="HOGENOM" id="CLU_1390787_0_0_1"/>
<dbReference type="VEuPathDB" id="FungiDB:MYCFIDRAFT_86800"/>
<protein>
    <submittedName>
        <fullName evidence="2">Uncharacterized protein</fullName>
    </submittedName>
</protein>
<feature type="compositionally biased region" description="Basic and acidic residues" evidence="1">
    <location>
        <begin position="159"/>
        <end position="168"/>
    </location>
</feature>
<feature type="region of interest" description="Disordered" evidence="1">
    <location>
        <begin position="1"/>
        <end position="31"/>
    </location>
</feature>
<reference evidence="2 3" key="1">
    <citation type="journal article" date="2012" name="PLoS Pathog.">
        <title>Diverse lifestyles and strategies of plant pathogenesis encoded in the genomes of eighteen Dothideomycetes fungi.</title>
        <authorList>
            <person name="Ohm R.A."/>
            <person name="Feau N."/>
            <person name="Henrissat B."/>
            <person name="Schoch C.L."/>
            <person name="Horwitz B.A."/>
            <person name="Barry K.W."/>
            <person name="Condon B.J."/>
            <person name="Copeland A.C."/>
            <person name="Dhillon B."/>
            <person name="Glaser F."/>
            <person name="Hesse C.N."/>
            <person name="Kosti I."/>
            <person name="LaButti K."/>
            <person name="Lindquist E.A."/>
            <person name="Lucas S."/>
            <person name="Salamov A.A."/>
            <person name="Bradshaw R.E."/>
            <person name="Ciuffetti L."/>
            <person name="Hamelin R.C."/>
            <person name="Kema G.H.J."/>
            <person name="Lawrence C."/>
            <person name="Scott J.A."/>
            <person name="Spatafora J.W."/>
            <person name="Turgeon B.G."/>
            <person name="de Wit P.J.G.M."/>
            <person name="Zhong S."/>
            <person name="Goodwin S.B."/>
            <person name="Grigoriev I.V."/>
        </authorList>
    </citation>
    <scope>NUCLEOTIDE SEQUENCE [LARGE SCALE GENOMIC DNA]</scope>
    <source>
        <strain evidence="2 3">CIRAD86</strain>
    </source>
</reference>
<proteinExistence type="predicted"/>
<feature type="region of interest" description="Disordered" evidence="1">
    <location>
        <begin position="156"/>
        <end position="196"/>
    </location>
</feature>
<sequence>MAPHQEHQHQHQHQDTHPHPHPHLQRHLQRHLHHRPVIKTTPRKRQSVLLAIWQFAITPPAQSTAILQTGQQRATTLVALTRAMTGTGTTKGIPAVHNHATQRNSSAPIRRSTTTSRSQVALNEDVSAFTPCCKVRNVVPTNPRKQSNLYTAFAKYRQSRQDRDEKDTQSFGDESQPFPSRFSRNLVSFSETSSHA</sequence>
<evidence type="ECO:0000313" key="3">
    <source>
        <dbReference type="Proteomes" id="UP000016932"/>
    </source>
</evidence>
<evidence type="ECO:0000256" key="1">
    <source>
        <dbReference type="SAM" id="MobiDB-lite"/>
    </source>
</evidence>
<dbReference type="KEGG" id="pfj:MYCFIDRAFT_86800"/>
<keyword evidence="3" id="KW-1185">Reference proteome</keyword>
<accession>M3ARU6</accession>
<dbReference type="RefSeq" id="XP_007929213.1">
    <property type="nucleotide sequence ID" value="XM_007931022.1"/>
</dbReference>